<keyword evidence="3 6" id="KW-0812">Transmembrane</keyword>
<feature type="transmembrane region" description="Helical" evidence="6">
    <location>
        <begin position="61"/>
        <end position="80"/>
    </location>
</feature>
<dbReference type="InterPro" id="IPR019264">
    <property type="entry name" value="DUF2179"/>
</dbReference>
<reference evidence="8" key="2">
    <citation type="journal article" date="2021" name="PeerJ">
        <title>Extensive microbial diversity within the chicken gut microbiome revealed by metagenomics and culture.</title>
        <authorList>
            <person name="Gilroy R."/>
            <person name="Ravi A."/>
            <person name="Getino M."/>
            <person name="Pursley I."/>
            <person name="Horton D.L."/>
            <person name="Alikhan N.F."/>
            <person name="Baker D."/>
            <person name="Gharbi K."/>
            <person name="Hall N."/>
            <person name="Watson M."/>
            <person name="Adriaenssens E.M."/>
            <person name="Foster-Nyarko E."/>
            <person name="Jarju S."/>
            <person name="Secka A."/>
            <person name="Antonio M."/>
            <person name="Oren A."/>
            <person name="Chaudhuri R.R."/>
            <person name="La Ragione R."/>
            <person name="Hildebrand F."/>
            <person name="Pallen M.J."/>
        </authorList>
    </citation>
    <scope>NUCLEOTIDE SEQUENCE</scope>
    <source>
        <strain evidence="8">CHK184-20233</strain>
    </source>
</reference>
<dbReference type="EMBL" id="DVHC01000062">
    <property type="protein sequence ID" value="HIR59644.1"/>
    <property type="molecule type" value="Genomic_DNA"/>
</dbReference>
<comment type="subcellular location">
    <subcellularLocation>
        <location evidence="1">Cell membrane</location>
        <topology evidence="1">Multi-pass membrane protein</topology>
    </subcellularLocation>
</comment>
<dbReference type="InterPro" id="IPR003740">
    <property type="entry name" value="YitT"/>
</dbReference>
<reference evidence="8" key="1">
    <citation type="submission" date="2020-10" db="EMBL/GenBank/DDBJ databases">
        <authorList>
            <person name="Gilroy R."/>
        </authorList>
    </citation>
    <scope>NUCLEOTIDE SEQUENCE</scope>
    <source>
        <strain evidence="8">CHK184-20233</strain>
    </source>
</reference>
<accession>A0A9D1DVM7</accession>
<keyword evidence="2" id="KW-1003">Cell membrane</keyword>
<dbReference type="Proteomes" id="UP000824232">
    <property type="component" value="Unassembled WGS sequence"/>
</dbReference>
<feature type="transmembrane region" description="Helical" evidence="6">
    <location>
        <begin position="12"/>
        <end position="35"/>
    </location>
</feature>
<feature type="transmembrane region" description="Helical" evidence="6">
    <location>
        <begin position="87"/>
        <end position="108"/>
    </location>
</feature>
<keyword evidence="4 6" id="KW-1133">Transmembrane helix</keyword>
<organism evidence="8 9">
    <name type="scientific">Candidatus Onthousia excrementipullorum</name>
    <dbReference type="NCBI Taxonomy" id="2840884"/>
    <lineage>
        <taxon>Bacteria</taxon>
        <taxon>Bacillati</taxon>
        <taxon>Bacillota</taxon>
        <taxon>Bacilli</taxon>
        <taxon>Candidatus Onthousia</taxon>
    </lineage>
</organism>
<dbReference type="AlphaFoldDB" id="A0A9D1DVM7"/>
<name>A0A9D1DVM7_9FIRM</name>
<evidence type="ECO:0000256" key="1">
    <source>
        <dbReference type="ARBA" id="ARBA00004651"/>
    </source>
</evidence>
<evidence type="ECO:0000256" key="3">
    <source>
        <dbReference type="ARBA" id="ARBA00022692"/>
    </source>
</evidence>
<evidence type="ECO:0000259" key="7">
    <source>
        <dbReference type="Pfam" id="PF10035"/>
    </source>
</evidence>
<sequence>MSKLFKIDKTKLWYRYGVLIFSLFISSLVFNLLLYPTDLVTGGMNGVAIIINHIFDLSPSLIILIGSILLLGISYLFLGLDQTGGSLVATLVYPLFVSLTEPLARYIVIDTSDLILMSILIGILLGITNGLMYKVGFSNGGLNIISQIAYKYFHISLAKTTMVINFIVVLIGGFYFGFNMMLYAFIIIYISGVVIDKVILGISKNKAFYITTSKEEKVREYLINNLHHTVTIFDVKGGFLEKKRRVLLAVVPTRDYFRLKEGIKEIDPKAFFVVTDAYEVKGGK</sequence>
<dbReference type="CDD" id="cd16380">
    <property type="entry name" value="YitT_C"/>
    <property type="match status" value="1"/>
</dbReference>
<evidence type="ECO:0000256" key="5">
    <source>
        <dbReference type="ARBA" id="ARBA00023136"/>
    </source>
</evidence>
<gene>
    <name evidence="8" type="ORF">IAB38_06290</name>
</gene>
<comment type="caution">
    <text evidence="8">The sequence shown here is derived from an EMBL/GenBank/DDBJ whole genome shotgun (WGS) entry which is preliminary data.</text>
</comment>
<evidence type="ECO:0000313" key="9">
    <source>
        <dbReference type="Proteomes" id="UP000824232"/>
    </source>
</evidence>
<evidence type="ECO:0000256" key="2">
    <source>
        <dbReference type="ARBA" id="ARBA00022475"/>
    </source>
</evidence>
<dbReference type="Pfam" id="PF02588">
    <property type="entry name" value="YitT_membrane"/>
    <property type="match status" value="1"/>
</dbReference>
<dbReference type="PANTHER" id="PTHR33545:SF9">
    <property type="entry name" value="UPF0750 MEMBRANE PROTEIN YITE"/>
    <property type="match status" value="1"/>
</dbReference>
<evidence type="ECO:0000256" key="4">
    <source>
        <dbReference type="ARBA" id="ARBA00022989"/>
    </source>
</evidence>
<proteinExistence type="predicted"/>
<evidence type="ECO:0000313" key="8">
    <source>
        <dbReference type="EMBL" id="HIR59644.1"/>
    </source>
</evidence>
<evidence type="ECO:0000256" key="6">
    <source>
        <dbReference type="SAM" id="Phobius"/>
    </source>
</evidence>
<dbReference type="InterPro" id="IPR015867">
    <property type="entry name" value="N-reg_PII/ATP_PRibTrfase_C"/>
</dbReference>
<dbReference type="GO" id="GO:0005886">
    <property type="term" value="C:plasma membrane"/>
    <property type="evidence" value="ECO:0007669"/>
    <property type="project" value="UniProtKB-SubCell"/>
</dbReference>
<dbReference type="Pfam" id="PF10035">
    <property type="entry name" value="DUF2179"/>
    <property type="match status" value="1"/>
</dbReference>
<feature type="transmembrane region" description="Helical" evidence="6">
    <location>
        <begin position="182"/>
        <end position="200"/>
    </location>
</feature>
<dbReference type="InterPro" id="IPR051461">
    <property type="entry name" value="UPF0750_membrane"/>
</dbReference>
<feature type="transmembrane region" description="Helical" evidence="6">
    <location>
        <begin position="152"/>
        <end position="176"/>
    </location>
</feature>
<dbReference type="Gene3D" id="3.30.70.120">
    <property type="match status" value="1"/>
</dbReference>
<dbReference type="PANTHER" id="PTHR33545">
    <property type="entry name" value="UPF0750 MEMBRANE PROTEIN YITT-RELATED"/>
    <property type="match status" value="1"/>
</dbReference>
<keyword evidence="5 6" id="KW-0472">Membrane</keyword>
<protein>
    <submittedName>
        <fullName evidence="8">YitT family protein</fullName>
    </submittedName>
</protein>
<dbReference type="PIRSF" id="PIRSF006483">
    <property type="entry name" value="Membrane_protein_YitT"/>
    <property type="match status" value="1"/>
</dbReference>
<feature type="transmembrane region" description="Helical" evidence="6">
    <location>
        <begin position="114"/>
        <end position="132"/>
    </location>
</feature>
<feature type="domain" description="DUF2179" evidence="7">
    <location>
        <begin position="228"/>
        <end position="282"/>
    </location>
</feature>